<dbReference type="EMBL" id="DMBR01000016">
    <property type="protein sequence ID" value="HAE92990.1"/>
    <property type="molecule type" value="Genomic_DNA"/>
</dbReference>
<dbReference type="PANTHER" id="PTHR43179">
    <property type="entry name" value="RHAMNOSYLTRANSFERASE WBBL"/>
    <property type="match status" value="1"/>
</dbReference>
<dbReference type="RefSeq" id="WP_051602400.1">
    <property type="nucleotide sequence ID" value="NZ_AWFH01000001.1"/>
</dbReference>
<evidence type="ECO:0000256" key="3">
    <source>
        <dbReference type="ARBA" id="ARBA00022679"/>
    </source>
</evidence>
<keyword evidence="7" id="KW-1185">Reference proteome</keyword>
<dbReference type="PANTHER" id="PTHR43179:SF12">
    <property type="entry name" value="GALACTOFURANOSYLTRANSFERASE GLFT2"/>
    <property type="match status" value="1"/>
</dbReference>
<sequence>MTLPTITAIVVSYHTGPRLHECLYALKSDPDVSEIVVVDNGNPVGEQEWIDQFEAKSDKVHLVRDGTNPGFGAGVNKGAAGALGKLLLVINPDAVLRRGSLARMVGAMDQRAEPVLVGGKIFDIHGREERGGRRNTLTLARAMGFGKWTLENDPPPRESIEVGAVSGAFFMIDRQAFRSMGGFDEDYFLHVEDVDLCRRVIEMGGSVVYQPHASALHYGSTSDVPSDAVLEHKAQSLSRYFRKFARSRSERWLVAILSPLMKQALKMRG</sequence>
<organism evidence="6 7">
    <name type="scientific">Hyphomonas atlantica</name>
    <dbReference type="NCBI Taxonomy" id="1280948"/>
    <lineage>
        <taxon>Bacteria</taxon>
        <taxon>Pseudomonadati</taxon>
        <taxon>Pseudomonadota</taxon>
        <taxon>Alphaproteobacteria</taxon>
        <taxon>Hyphomonadales</taxon>
        <taxon>Hyphomonadaceae</taxon>
        <taxon>Hyphomonas</taxon>
    </lineage>
</organism>
<dbReference type="Proteomes" id="UP000024547">
    <property type="component" value="Unassembled WGS sequence"/>
</dbReference>
<dbReference type="OrthoDB" id="9771846at2"/>
<dbReference type="Pfam" id="PF00535">
    <property type="entry name" value="Glycos_transf_2"/>
    <property type="match status" value="1"/>
</dbReference>
<keyword evidence="3 5" id="KW-0808">Transferase</keyword>
<feature type="domain" description="Glycosyltransferase 2-like" evidence="4">
    <location>
        <begin position="8"/>
        <end position="178"/>
    </location>
</feature>
<gene>
    <name evidence="5" type="ORF">DCG65_00405</name>
    <name evidence="6" type="ORF">HY36_02145</name>
</gene>
<dbReference type="CDD" id="cd04186">
    <property type="entry name" value="GT_2_like_c"/>
    <property type="match status" value="1"/>
</dbReference>
<dbReference type="GO" id="GO:0016757">
    <property type="term" value="F:glycosyltransferase activity"/>
    <property type="evidence" value="ECO:0007669"/>
    <property type="project" value="UniProtKB-KW"/>
</dbReference>
<keyword evidence="2" id="KW-0328">Glycosyltransferase</keyword>
<reference evidence="5 8" key="2">
    <citation type="journal article" date="2018" name="Nat. Biotechnol.">
        <title>A standardized bacterial taxonomy based on genome phylogeny substantially revises the tree of life.</title>
        <authorList>
            <person name="Parks D.H."/>
            <person name="Chuvochina M."/>
            <person name="Waite D.W."/>
            <person name="Rinke C."/>
            <person name="Skarshewski A."/>
            <person name="Chaumeil P.A."/>
            <person name="Hugenholtz P."/>
        </authorList>
    </citation>
    <scope>NUCLEOTIDE SEQUENCE [LARGE SCALE GENOMIC DNA]</scope>
    <source>
        <strain evidence="5">UBA8557</strain>
    </source>
</reference>
<dbReference type="InterPro" id="IPR001173">
    <property type="entry name" value="Glyco_trans_2-like"/>
</dbReference>
<evidence type="ECO:0000256" key="2">
    <source>
        <dbReference type="ARBA" id="ARBA00022676"/>
    </source>
</evidence>
<evidence type="ECO:0000313" key="5">
    <source>
        <dbReference type="EMBL" id="HAE92990.1"/>
    </source>
</evidence>
<evidence type="ECO:0000259" key="4">
    <source>
        <dbReference type="Pfam" id="PF00535"/>
    </source>
</evidence>
<dbReference type="AlphaFoldDB" id="A0A059ECF2"/>
<comment type="similarity">
    <text evidence="1">Belongs to the glycosyltransferase 2 family.</text>
</comment>
<evidence type="ECO:0000313" key="7">
    <source>
        <dbReference type="Proteomes" id="UP000024547"/>
    </source>
</evidence>
<dbReference type="EMBL" id="AWFH01000001">
    <property type="protein sequence ID" value="KCZ65207.1"/>
    <property type="molecule type" value="Genomic_DNA"/>
</dbReference>
<comment type="caution">
    <text evidence="6">The sequence shown here is derived from an EMBL/GenBank/DDBJ whole genome shotgun (WGS) entry which is preliminary data.</text>
</comment>
<name>A0A059ECF2_9PROT</name>
<dbReference type="eggNOG" id="COG1216">
    <property type="taxonomic scope" value="Bacteria"/>
</dbReference>
<dbReference type="Gene3D" id="3.90.550.10">
    <property type="entry name" value="Spore Coat Polysaccharide Biosynthesis Protein SpsA, Chain A"/>
    <property type="match status" value="1"/>
</dbReference>
<evidence type="ECO:0000313" key="8">
    <source>
        <dbReference type="Proteomes" id="UP000259173"/>
    </source>
</evidence>
<evidence type="ECO:0000313" key="6">
    <source>
        <dbReference type="EMBL" id="KCZ65207.1"/>
    </source>
</evidence>
<reference evidence="6 7" key="1">
    <citation type="journal article" date="2014" name="Antonie Van Leeuwenhoek">
        <title>Hyphomonas beringensis sp. nov. and Hyphomonas chukchiensis sp. nov., isolated from surface seawater of the Bering Sea and Chukchi Sea.</title>
        <authorList>
            <person name="Li C."/>
            <person name="Lai Q."/>
            <person name="Li G."/>
            <person name="Dong C."/>
            <person name="Wang J."/>
            <person name="Liao Y."/>
            <person name="Shao Z."/>
        </authorList>
    </citation>
    <scope>NUCLEOTIDE SEQUENCE [LARGE SCALE GENOMIC DNA]</scope>
    <source>
        <strain evidence="6 7">22II1-22F38</strain>
    </source>
</reference>
<dbReference type="PATRIC" id="fig|1280948.3.peg.422"/>
<accession>A0A059ECF2</accession>
<dbReference type="SUPFAM" id="SSF53448">
    <property type="entry name" value="Nucleotide-diphospho-sugar transferases"/>
    <property type="match status" value="1"/>
</dbReference>
<proteinExistence type="inferred from homology"/>
<dbReference type="InterPro" id="IPR029044">
    <property type="entry name" value="Nucleotide-diphossugar_trans"/>
</dbReference>
<dbReference type="Proteomes" id="UP000259173">
    <property type="component" value="Unassembled WGS sequence"/>
</dbReference>
<protein>
    <submittedName>
        <fullName evidence="5">Glycosyltransferase family 2 protein</fullName>
    </submittedName>
</protein>
<evidence type="ECO:0000256" key="1">
    <source>
        <dbReference type="ARBA" id="ARBA00006739"/>
    </source>
</evidence>
<dbReference type="STRING" id="1280948.HY36_02145"/>